<name>W7DB22_9LIST</name>
<evidence type="ECO:0000313" key="1">
    <source>
        <dbReference type="EMBL" id="EUJ42493.1"/>
    </source>
</evidence>
<sequence length="151" mass="16583">YTGEYTIPEGQTTTRFQFRSVSAAGGDPAAGNLLDNVQFATQSVLDIEGSFAQASTKVRQGADYTLHVTNVGGMPAANNTISVQIPTALNYTAGSLSSANTTISNENYDATTRTLTFKIDVLKKECHSRYYDSNDRDNCDRCCYTEYERYL</sequence>
<keyword evidence="2" id="KW-1185">Reference proteome</keyword>
<dbReference type="RefSeq" id="WP_036102323.1">
    <property type="nucleotide sequence ID" value="NZ_AODL01000039.1"/>
</dbReference>
<gene>
    <name evidence="1" type="ORF">PRIP_16262</name>
</gene>
<dbReference type="EMBL" id="AODL01000039">
    <property type="protein sequence ID" value="EUJ42493.1"/>
    <property type="molecule type" value="Genomic_DNA"/>
</dbReference>
<dbReference type="AlphaFoldDB" id="W7DB22"/>
<reference evidence="1 2" key="1">
    <citation type="journal article" date="2014" name="Int. J. Syst. Evol. Microbiol.">
        <title>Listeria floridensis sp. nov., Listeria aquatica sp. nov., Listeria cornellensis sp. nov., Listeria riparia sp. nov. and Listeria grandensis sp. nov., from agricultural and natural environments.</title>
        <authorList>
            <person name="den Bakker H.C."/>
            <person name="Warchocki S."/>
            <person name="Wright E.M."/>
            <person name="Allred A.F."/>
            <person name="Ahlstrom C."/>
            <person name="Manuel C.S."/>
            <person name="Stasiewicz M.J."/>
            <person name="Burrell A."/>
            <person name="Roof S."/>
            <person name="Strawn L."/>
            <person name="Fortes E.D."/>
            <person name="Nightingale K.K."/>
            <person name="Kephart D."/>
            <person name="Wiedmann M."/>
        </authorList>
    </citation>
    <scope>NUCLEOTIDE SEQUENCE [LARGE SCALE GENOMIC DNA]</scope>
    <source>
        <strain evidence="1 2">FSL S10-1204</strain>
    </source>
</reference>
<proteinExistence type="predicted"/>
<protein>
    <submittedName>
        <fullName evidence="1">Putative peptidoglycan linked protein</fullName>
    </submittedName>
</protein>
<organism evidence="1 2">
    <name type="scientific">Listeria riparia FSL S10-1204</name>
    <dbReference type="NCBI Taxonomy" id="1265816"/>
    <lineage>
        <taxon>Bacteria</taxon>
        <taxon>Bacillati</taxon>
        <taxon>Bacillota</taxon>
        <taxon>Bacilli</taxon>
        <taxon>Bacillales</taxon>
        <taxon>Listeriaceae</taxon>
        <taxon>Listeria</taxon>
    </lineage>
</organism>
<dbReference type="Proteomes" id="UP000019248">
    <property type="component" value="Unassembled WGS sequence"/>
</dbReference>
<accession>W7DB22</accession>
<feature type="non-terminal residue" evidence="1">
    <location>
        <position position="1"/>
    </location>
</feature>
<comment type="caution">
    <text evidence="1">The sequence shown here is derived from an EMBL/GenBank/DDBJ whole genome shotgun (WGS) entry which is preliminary data.</text>
</comment>
<evidence type="ECO:0000313" key="2">
    <source>
        <dbReference type="Proteomes" id="UP000019248"/>
    </source>
</evidence>